<dbReference type="GO" id="GO:0019867">
    <property type="term" value="C:outer membrane"/>
    <property type="evidence" value="ECO:0007669"/>
    <property type="project" value="InterPro"/>
</dbReference>
<evidence type="ECO:0000313" key="2">
    <source>
        <dbReference type="EMBL" id="NKZ37850.1"/>
    </source>
</evidence>
<dbReference type="EMBL" id="JAAZQD010000001">
    <property type="protein sequence ID" value="NKZ37850.1"/>
    <property type="molecule type" value="Genomic_DNA"/>
</dbReference>
<dbReference type="PROSITE" id="PS51257">
    <property type="entry name" value="PROKAR_LIPOPROTEIN"/>
    <property type="match status" value="1"/>
</dbReference>
<dbReference type="Proteomes" id="UP000541636">
    <property type="component" value="Unassembled WGS sequence"/>
</dbReference>
<comment type="caution">
    <text evidence="2">The sequence shown here is derived from an EMBL/GenBank/DDBJ whole genome shotgun (WGS) entry which is preliminary data.</text>
</comment>
<keyword evidence="1" id="KW-0732">Signal</keyword>
<feature type="signal peptide" evidence="1">
    <location>
        <begin position="1"/>
        <end position="27"/>
    </location>
</feature>
<feature type="chain" id="PRO_5032988307" description="Outer membrane lipoprotein" evidence="1">
    <location>
        <begin position="28"/>
        <end position="184"/>
    </location>
</feature>
<evidence type="ECO:0000313" key="3">
    <source>
        <dbReference type="Proteomes" id="UP000541636"/>
    </source>
</evidence>
<organism evidence="2 3">
    <name type="scientific">Oleiagrimonas citrea</name>
    <dbReference type="NCBI Taxonomy" id="1665687"/>
    <lineage>
        <taxon>Bacteria</taxon>
        <taxon>Pseudomonadati</taxon>
        <taxon>Pseudomonadota</taxon>
        <taxon>Gammaproteobacteria</taxon>
        <taxon>Lysobacterales</taxon>
        <taxon>Rhodanobacteraceae</taxon>
        <taxon>Oleiagrimonas</taxon>
    </lineage>
</organism>
<dbReference type="AlphaFoldDB" id="A0A846ZJY2"/>
<reference evidence="2 3" key="1">
    <citation type="journal article" date="2017" name="Int. J. Syst. Evol. Microbiol.">
        <title>Oleiagrimonas citrea sp. nov., a marine bacterium isolated from tidal flat sediment and emended description of the genus Oleiagrimonas Fang et al. 2015 and Oleiagrimonas soli.</title>
        <authorList>
            <person name="Yang S.H."/>
            <person name="Seo H.S."/>
            <person name="Seong C.N."/>
            <person name="Kwon K.K."/>
        </authorList>
    </citation>
    <scope>NUCLEOTIDE SEQUENCE [LARGE SCALE GENOMIC DNA]</scope>
    <source>
        <strain evidence="2 3">MEBiC09124</strain>
    </source>
</reference>
<dbReference type="InterPro" id="IPR004658">
    <property type="entry name" value="OMP_Slp"/>
</dbReference>
<sequence length="184" mass="19522">MMTRFARLLPSLAVATLLTLVAGCAPAPIYTVAPGTAIITPTQVAQTPEQYQNQTVIWGGTVVRVENFSDHTDVELLAYPLDRSQRPRIARDKGIGRFIAVLPGYVEPLSLPPGSPVTVRGTLDGVHAGQVGEASYVFPRVKVEQHHAWTAEEMRQGHPNFSFGMGVGVGSGGRSGVGVGVGVH</sequence>
<accession>A0A846ZJY2</accession>
<protein>
    <recommendedName>
        <fullName evidence="4">Outer membrane lipoprotein</fullName>
    </recommendedName>
</protein>
<dbReference type="PANTHER" id="PTHR37530:SF1">
    <property type="entry name" value="OUTER MEMBRANE PROTEIN SLP"/>
    <property type="match status" value="1"/>
</dbReference>
<dbReference type="Pfam" id="PF03843">
    <property type="entry name" value="Slp"/>
    <property type="match status" value="1"/>
</dbReference>
<gene>
    <name evidence="2" type="ORF">HF690_02655</name>
</gene>
<proteinExistence type="predicted"/>
<dbReference type="PANTHER" id="PTHR37530">
    <property type="entry name" value="OUTER MEMBRANE PROTEIN SLP"/>
    <property type="match status" value="1"/>
</dbReference>
<keyword evidence="3" id="KW-1185">Reference proteome</keyword>
<evidence type="ECO:0000256" key="1">
    <source>
        <dbReference type="SAM" id="SignalP"/>
    </source>
</evidence>
<evidence type="ECO:0008006" key="4">
    <source>
        <dbReference type="Google" id="ProtNLM"/>
    </source>
</evidence>
<name>A0A846ZJY2_9GAMM</name>